<proteinExistence type="predicted"/>
<protein>
    <submittedName>
        <fullName evidence="1">Uncharacterized protein</fullName>
    </submittedName>
</protein>
<feature type="non-terminal residue" evidence="1">
    <location>
        <position position="1"/>
    </location>
</feature>
<reference evidence="1 2" key="1">
    <citation type="submission" date="2022-05" db="EMBL/GenBank/DDBJ databases">
        <authorList>
            <consortium name="Genoscope - CEA"/>
            <person name="William W."/>
        </authorList>
    </citation>
    <scope>NUCLEOTIDE SEQUENCE [LARGE SCALE GENOMIC DNA]</scope>
</reference>
<comment type="caution">
    <text evidence="1">The sequence shown here is derived from an EMBL/GenBank/DDBJ whole genome shotgun (WGS) entry which is preliminary data.</text>
</comment>
<name>A0ABN8M764_9CNID</name>
<keyword evidence="2" id="KW-1185">Reference proteome</keyword>
<evidence type="ECO:0000313" key="2">
    <source>
        <dbReference type="Proteomes" id="UP001159427"/>
    </source>
</evidence>
<organism evidence="1 2">
    <name type="scientific">Porites evermanni</name>
    <dbReference type="NCBI Taxonomy" id="104178"/>
    <lineage>
        <taxon>Eukaryota</taxon>
        <taxon>Metazoa</taxon>
        <taxon>Cnidaria</taxon>
        <taxon>Anthozoa</taxon>
        <taxon>Hexacorallia</taxon>
        <taxon>Scleractinia</taxon>
        <taxon>Fungiina</taxon>
        <taxon>Poritidae</taxon>
        <taxon>Porites</taxon>
    </lineage>
</organism>
<evidence type="ECO:0000313" key="1">
    <source>
        <dbReference type="EMBL" id="CAH3024287.1"/>
    </source>
</evidence>
<dbReference type="Proteomes" id="UP001159427">
    <property type="component" value="Unassembled WGS sequence"/>
</dbReference>
<sequence length="67" mass="8177">HFDYHCLCQHFLGYCDEHHKLLAGDHFRGVLWHDNFLHHFLHVHYFGLYCTTWPYFDALKALDAKFK</sequence>
<dbReference type="EMBL" id="CALNXI010000298">
    <property type="protein sequence ID" value="CAH3024287.1"/>
    <property type="molecule type" value="Genomic_DNA"/>
</dbReference>
<accession>A0ABN8M764</accession>
<gene>
    <name evidence="1" type="ORF">PEVE_00022263</name>
</gene>